<evidence type="ECO:0000256" key="3">
    <source>
        <dbReference type="ARBA" id="ARBA00023239"/>
    </source>
</evidence>
<dbReference type="InterPro" id="IPR028978">
    <property type="entry name" value="Chorismate_lyase_/UTRA_dom_sf"/>
</dbReference>
<evidence type="ECO:0000256" key="2">
    <source>
        <dbReference type="ARBA" id="ARBA00022688"/>
    </source>
</evidence>
<dbReference type="InterPro" id="IPR007440">
    <property type="entry name" value="Chorismate--pyruvate_lyase"/>
</dbReference>
<evidence type="ECO:0000256" key="1">
    <source>
        <dbReference type="ARBA" id="ARBA00022490"/>
    </source>
</evidence>
<dbReference type="Proteomes" id="UP000279284">
    <property type="component" value="Chromosome"/>
</dbReference>
<dbReference type="Gene3D" id="3.40.1410.10">
    <property type="entry name" value="Chorismate lyase-like"/>
    <property type="match status" value="1"/>
</dbReference>
<reference evidence="5 6" key="1">
    <citation type="submission" date="2018-12" db="EMBL/GenBank/DDBJ databases">
        <authorList>
            <consortium name="Pathogen Informatics"/>
        </authorList>
    </citation>
    <scope>NUCLEOTIDE SEQUENCE [LARGE SCALE GENOMIC DNA]</scope>
    <source>
        <strain evidence="5 6">NCTC10296</strain>
    </source>
</reference>
<name>A0A448DAW4_9NEIS</name>
<dbReference type="SUPFAM" id="SSF64288">
    <property type="entry name" value="Chorismate lyase-like"/>
    <property type="match status" value="1"/>
</dbReference>
<protein>
    <submittedName>
        <fullName evidence="5">Putative 4-hydroxybenzoate synthetase</fullName>
    </submittedName>
</protein>
<dbReference type="PANTHER" id="PTHR38683">
    <property type="entry name" value="CHORISMATE PYRUVATE-LYASE"/>
    <property type="match status" value="1"/>
</dbReference>
<dbReference type="GO" id="GO:0008813">
    <property type="term" value="F:chorismate lyase activity"/>
    <property type="evidence" value="ECO:0007669"/>
    <property type="project" value="InterPro"/>
</dbReference>
<evidence type="ECO:0000313" key="5">
    <source>
        <dbReference type="EMBL" id="VEF03323.1"/>
    </source>
</evidence>
<dbReference type="PANTHER" id="PTHR38683:SF1">
    <property type="entry name" value="CHORISMATE PYRUVATE-LYASE"/>
    <property type="match status" value="1"/>
</dbReference>
<keyword evidence="2" id="KW-0831">Ubiquinone biosynthesis</keyword>
<organism evidence="5 6">
    <name type="scientific">Neisseria canis</name>
    <dbReference type="NCBI Taxonomy" id="493"/>
    <lineage>
        <taxon>Bacteria</taxon>
        <taxon>Pseudomonadati</taxon>
        <taxon>Pseudomonadota</taxon>
        <taxon>Betaproteobacteria</taxon>
        <taxon>Neisseriales</taxon>
        <taxon>Neisseriaceae</taxon>
        <taxon>Neisseria</taxon>
    </lineage>
</organism>
<accession>A0A448DAW4</accession>
<dbReference type="RefSeq" id="WP_085417130.1">
    <property type="nucleotide sequence ID" value="NZ_CAUJPY010000023.1"/>
</dbReference>
<dbReference type="KEGG" id="nci:NCTC10296_02260"/>
<dbReference type="GO" id="GO:0006744">
    <property type="term" value="P:ubiquinone biosynthetic process"/>
    <property type="evidence" value="ECO:0007669"/>
    <property type="project" value="UniProtKB-KW"/>
</dbReference>
<dbReference type="GO" id="GO:0005829">
    <property type="term" value="C:cytosol"/>
    <property type="evidence" value="ECO:0007669"/>
    <property type="project" value="TreeGrafter"/>
</dbReference>
<dbReference type="Pfam" id="PF04345">
    <property type="entry name" value="Chor_lyase"/>
    <property type="match status" value="1"/>
</dbReference>
<evidence type="ECO:0000256" key="4">
    <source>
        <dbReference type="ARBA" id="ARBA00023317"/>
    </source>
</evidence>
<proteinExistence type="predicted"/>
<evidence type="ECO:0000313" key="6">
    <source>
        <dbReference type="Proteomes" id="UP000279284"/>
    </source>
</evidence>
<gene>
    <name evidence="5" type="ORF">NCTC10296_02260</name>
</gene>
<dbReference type="EMBL" id="LR134313">
    <property type="protein sequence ID" value="VEF03323.1"/>
    <property type="molecule type" value="Genomic_DNA"/>
</dbReference>
<keyword evidence="3" id="KW-0456">Lyase</keyword>
<dbReference type="OrthoDB" id="8606430at2"/>
<keyword evidence="4" id="KW-0670">Pyruvate</keyword>
<keyword evidence="1" id="KW-0963">Cytoplasm</keyword>
<dbReference type="AlphaFoldDB" id="A0A448DAW4"/>
<sequence>MQQTLNWQEQLPKGLSEKLQWLMQQPSLTAALRSWDAAFSVRLLHLGLSESRGWFSDRHFPAHVFSREVLLCLSGMPVVWARSVCEADDAVWHEVLDCGTQPLGERLFNGALPLVRTPFEYCGCAHIVLPHESSRPIAARRSVFDLKGSRLGLVECFLEDFE</sequence>
<keyword evidence="6" id="KW-1185">Reference proteome</keyword>
<dbReference type="STRING" id="493.BWD07_09165"/>